<dbReference type="EMBL" id="BQKI01000075">
    <property type="protein sequence ID" value="GJN22324.1"/>
    <property type="molecule type" value="Genomic_DNA"/>
</dbReference>
<dbReference type="PANTHER" id="PTHR31060">
    <property type="entry name" value="OSJNBA0011J08.25 PROTEIN-RELATED"/>
    <property type="match status" value="1"/>
</dbReference>
<dbReference type="AlphaFoldDB" id="A0AAV5EIG1"/>
<gene>
    <name evidence="2" type="primary">gb09879</name>
    <name evidence="2" type="ORF">PR202_gb09879</name>
</gene>
<evidence type="ECO:0000313" key="2">
    <source>
        <dbReference type="EMBL" id="GJN22324.1"/>
    </source>
</evidence>
<organism evidence="2 3">
    <name type="scientific">Eleusine coracana subsp. coracana</name>
    <dbReference type="NCBI Taxonomy" id="191504"/>
    <lineage>
        <taxon>Eukaryota</taxon>
        <taxon>Viridiplantae</taxon>
        <taxon>Streptophyta</taxon>
        <taxon>Embryophyta</taxon>
        <taxon>Tracheophyta</taxon>
        <taxon>Spermatophyta</taxon>
        <taxon>Magnoliopsida</taxon>
        <taxon>Liliopsida</taxon>
        <taxon>Poales</taxon>
        <taxon>Poaceae</taxon>
        <taxon>PACMAD clade</taxon>
        <taxon>Chloridoideae</taxon>
        <taxon>Cynodonteae</taxon>
        <taxon>Eleusininae</taxon>
        <taxon>Eleusine</taxon>
    </lineage>
</organism>
<keyword evidence="1" id="KW-0812">Transmembrane</keyword>
<keyword evidence="1" id="KW-0472">Membrane</keyword>
<proteinExistence type="predicted"/>
<keyword evidence="3" id="KW-1185">Reference proteome</keyword>
<name>A0AAV5EIG1_ELECO</name>
<protein>
    <submittedName>
        <fullName evidence="2">Uncharacterized protein</fullName>
    </submittedName>
</protein>
<dbReference type="InterPro" id="IPR038920">
    <property type="entry name" value="At3g05675-like"/>
</dbReference>
<dbReference type="Proteomes" id="UP001054889">
    <property type="component" value="Unassembled WGS sequence"/>
</dbReference>
<dbReference type="PANTHER" id="PTHR31060:SF4">
    <property type="entry name" value="1,8-CINEOLE SYNTHASE"/>
    <property type="match status" value="1"/>
</dbReference>
<evidence type="ECO:0000256" key="1">
    <source>
        <dbReference type="SAM" id="Phobius"/>
    </source>
</evidence>
<keyword evidence="1" id="KW-1133">Transmembrane helix</keyword>
<evidence type="ECO:0000313" key="3">
    <source>
        <dbReference type="Proteomes" id="UP001054889"/>
    </source>
</evidence>
<reference evidence="2" key="1">
    <citation type="journal article" date="2018" name="DNA Res.">
        <title>Multiple hybrid de novo genome assembly of finger millet, an orphan allotetraploid crop.</title>
        <authorList>
            <person name="Hatakeyama M."/>
            <person name="Aluri S."/>
            <person name="Balachadran M.T."/>
            <person name="Sivarajan S.R."/>
            <person name="Patrignani A."/>
            <person name="Gruter S."/>
            <person name="Poveda L."/>
            <person name="Shimizu-Inatsugi R."/>
            <person name="Baeten J."/>
            <person name="Francoijs K.J."/>
            <person name="Nataraja K.N."/>
            <person name="Reddy Y.A.N."/>
            <person name="Phadnis S."/>
            <person name="Ravikumar R.L."/>
            <person name="Schlapbach R."/>
            <person name="Sreeman S.M."/>
            <person name="Shimizu K.K."/>
        </authorList>
    </citation>
    <scope>NUCLEOTIDE SEQUENCE</scope>
</reference>
<feature type="transmembrane region" description="Helical" evidence="1">
    <location>
        <begin position="58"/>
        <end position="79"/>
    </location>
</feature>
<accession>A0AAV5EIG1</accession>
<sequence>METQQRVQQFRTPMDSLSSLASSFFSLPSSPSSAQQGSTFLLLPLPLAAARALSVLRRLLLLATHAFIALVFMLLSVLAPNPPPTLPPRAEPGSSPESSRTCAAGRALGHVLAVACRLPVSSRKYDLVRGLAERLLDDNLRAEAAAVNRAALAAAFARALRRLERAAAGGGHWWPGTERAVRAGVRWLRRSASLAASSMEDEEGFGGGPAAEKLAAELLWIGTKMAECGAARDAVAQFGAAARLGCRAMVAEPTLQVSLLQLAVFLFKYANSSEFEQSTGGKAADKGAAAEQRMAMLRSWLPLLCRGSNGTDAPVLSSRERSEMVGVLEDLIDKLSWEQQEEILALWLHHFASCPDTDWPNLETCFTRWYTKSRRLLAQCDLLAE</sequence>
<comment type="caution">
    <text evidence="2">The sequence shown here is derived from an EMBL/GenBank/DDBJ whole genome shotgun (WGS) entry which is preliminary data.</text>
</comment>
<reference evidence="2" key="2">
    <citation type="submission" date="2021-12" db="EMBL/GenBank/DDBJ databases">
        <title>Resequencing data analysis of finger millet.</title>
        <authorList>
            <person name="Hatakeyama M."/>
            <person name="Aluri S."/>
            <person name="Balachadran M.T."/>
            <person name="Sivarajan S.R."/>
            <person name="Poveda L."/>
            <person name="Shimizu-Inatsugi R."/>
            <person name="Schlapbach R."/>
            <person name="Sreeman S.M."/>
            <person name="Shimizu K.K."/>
        </authorList>
    </citation>
    <scope>NUCLEOTIDE SEQUENCE</scope>
</reference>